<feature type="signal peptide" evidence="1">
    <location>
        <begin position="1"/>
        <end position="24"/>
    </location>
</feature>
<dbReference type="Proteomes" id="UP001268683">
    <property type="component" value="Chromosome"/>
</dbReference>
<keyword evidence="3" id="KW-1185">Reference proteome</keyword>
<dbReference type="SUPFAM" id="SSF82171">
    <property type="entry name" value="DPP6 N-terminal domain-like"/>
    <property type="match status" value="1"/>
</dbReference>
<evidence type="ECO:0000313" key="3">
    <source>
        <dbReference type="Proteomes" id="UP001268683"/>
    </source>
</evidence>
<evidence type="ECO:0008006" key="4">
    <source>
        <dbReference type="Google" id="ProtNLM"/>
    </source>
</evidence>
<dbReference type="RefSeq" id="WP_310797603.1">
    <property type="nucleotide sequence ID" value="NZ_CP123872.1"/>
</dbReference>
<gene>
    <name evidence="2" type="ORF">QGN29_09425</name>
</gene>
<dbReference type="Pfam" id="PF07676">
    <property type="entry name" value="PD40"/>
    <property type="match status" value="2"/>
</dbReference>
<dbReference type="EMBL" id="CP123872">
    <property type="protein sequence ID" value="WND01773.1"/>
    <property type="molecule type" value="Genomic_DNA"/>
</dbReference>
<name>A0AA52EET9_9PROT</name>
<feature type="chain" id="PRO_5041236009" description="WD40-like Beta Propeller Repeat" evidence="1">
    <location>
        <begin position="25"/>
        <end position="304"/>
    </location>
</feature>
<reference evidence="2" key="1">
    <citation type="submission" date="2023-04" db="EMBL/GenBank/DDBJ databases">
        <title>Complete genome sequence of Temperatibacter marinus.</title>
        <authorList>
            <person name="Rong J.-C."/>
            <person name="Yi M.-L."/>
            <person name="Zhao Q."/>
        </authorList>
    </citation>
    <scope>NUCLEOTIDE SEQUENCE</scope>
    <source>
        <strain evidence="2">NBRC 110045</strain>
    </source>
</reference>
<dbReference type="InterPro" id="IPR011659">
    <property type="entry name" value="WD40"/>
</dbReference>
<accession>A0AA52EET9</accession>
<dbReference type="AlphaFoldDB" id="A0AA52EET9"/>
<dbReference type="InterPro" id="IPR011042">
    <property type="entry name" value="6-blade_b-propeller_TolB-like"/>
</dbReference>
<proteinExistence type="predicted"/>
<protein>
    <recommendedName>
        <fullName evidence="4">WD40-like Beta Propeller Repeat</fullName>
    </recommendedName>
</protein>
<sequence length="304" mass="34138">MKPLYKSMLMVTVILMGATCPTSSSPKEGSDALELAIPNGPYFGQVTPGSTPQPFAPGIVSTKRWDYGGTYTHDMSEFYFLRENKETKKQEFVVFKNKNNRWYETVISRRVGQPFVAPGDQTIHLGRRYIERSDTGLSEVKSLGAPFDKYLIMRLSASAQGTYVFDQIIRNNDGGYNDAPIHVSRLIDGKRETPKQMNNEINAGKWNSHPFIAPDESYLLWDSEREGGFGGNDIYVSFRQKNGSWGKAINLGDKINTPGWDAAASVTPDGKYILFHRSVDPDGDDNVDIYWVEAAILETLRDQE</sequence>
<organism evidence="2 3">
    <name type="scientific">Temperatibacter marinus</name>
    <dbReference type="NCBI Taxonomy" id="1456591"/>
    <lineage>
        <taxon>Bacteria</taxon>
        <taxon>Pseudomonadati</taxon>
        <taxon>Pseudomonadota</taxon>
        <taxon>Alphaproteobacteria</taxon>
        <taxon>Kordiimonadales</taxon>
        <taxon>Temperatibacteraceae</taxon>
        <taxon>Temperatibacter</taxon>
    </lineage>
</organism>
<dbReference type="Gene3D" id="2.120.10.30">
    <property type="entry name" value="TolB, C-terminal domain"/>
    <property type="match status" value="1"/>
</dbReference>
<dbReference type="KEGG" id="tmk:QGN29_09425"/>
<keyword evidence="1" id="KW-0732">Signal</keyword>
<evidence type="ECO:0000256" key="1">
    <source>
        <dbReference type="SAM" id="SignalP"/>
    </source>
</evidence>
<evidence type="ECO:0000313" key="2">
    <source>
        <dbReference type="EMBL" id="WND01773.1"/>
    </source>
</evidence>